<dbReference type="InterPro" id="IPR050464">
    <property type="entry name" value="Zeta_carotene_desat/Oxidored"/>
</dbReference>
<dbReference type="InterPro" id="IPR002937">
    <property type="entry name" value="Amino_oxidase"/>
</dbReference>
<keyword evidence="5 6" id="KW-0350">Heme biosynthesis</keyword>
<proteinExistence type="inferred from homology"/>
<dbReference type="Pfam" id="PF01593">
    <property type="entry name" value="Amino_oxidase"/>
    <property type="match status" value="1"/>
</dbReference>
<evidence type="ECO:0000256" key="2">
    <source>
        <dbReference type="ARBA" id="ARBA00022630"/>
    </source>
</evidence>
<evidence type="ECO:0000313" key="8">
    <source>
        <dbReference type="EMBL" id="SEF49406.1"/>
    </source>
</evidence>
<name>A0A1H5SFN0_9BACT</name>
<comment type="cofactor">
    <cofactor evidence="1 6">
        <name>FAD</name>
        <dbReference type="ChEBI" id="CHEBI:57692"/>
    </cofactor>
</comment>
<keyword evidence="2 6" id="KW-0285">Flavoprotein</keyword>
<organism evidence="8 9">
    <name type="scientific">Bryocella elongata</name>
    <dbReference type="NCBI Taxonomy" id="863522"/>
    <lineage>
        <taxon>Bacteria</taxon>
        <taxon>Pseudomonadati</taxon>
        <taxon>Acidobacteriota</taxon>
        <taxon>Terriglobia</taxon>
        <taxon>Terriglobales</taxon>
        <taxon>Acidobacteriaceae</taxon>
        <taxon>Bryocella</taxon>
    </lineage>
</organism>
<feature type="domain" description="Amine oxidase" evidence="7">
    <location>
        <begin position="10"/>
        <end position="465"/>
    </location>
</feature>
<dbReference type="PANTHER" id="PTHR42923:SF3">
    <property type="entry name" value="PROTOPORPHYRINOGEN OXIDASE"/>
    <property type="match status" value="1"/>
</dbReference>
<dbReference type="EMBL" id="FNVA01000001">
    <property type="protein sequence ID" value="SEF49406.1"/>
    <property type="molecule type" value="Genomic_DNA"/>
</dbReference>
<dbReference type="Gene3D" id="1.10.3110.10">
    <property type="entry name" value="protoporphyrinogen ix oxidase, domain 3"/>
    <property type="match status" value="1"/>
</dbReference>
<evidence type="ECO:0000256" key="6">
    <source>
        <dbReference type="RuleBase" id="RU364052"/>
    </source>
</evidence>
<keyword evidence="3 6" id="KW-0274">FAD</keyword>
<dbReference type="InterPro" id="IPR004572">
    <property type="entry name" value="Protoporphyrinogen_oxidase"/>
</dbReference>
<comment type="function">
    <text evidence="6">Involved in coproporphyrin-dependent heme b biosynthesis. Catalyzes the oxidation of coproporphyrinogen III to coproporphyrin III.</text>
</comment>
<evidence type="ECO:0000313" key="9">
    <source>
        <dbReference type="Proteomes" id="UP000236728"/>
    </source>
</evidence>
<evidence type="ECO:0000259" key="7">
    <source>
        <dbReference type="Pfam" id="PF01593"/>
    </source>
</evidence>
<dbReference type="AlphaFoldDB" id="A0A1H5SFN0"/>
<dbReference type="UniPathway" id="UPA00252"/>
<dbReference type="GO" id="GO:0004729">
    <property type="term" value="F:oxygen-dependent protoporphyrinogen oxidase activity"/>
    <property type="evidence" value="ECO:0007669"/>
    <property type="project" value="UniProtKB-UniRule"/>
</dbReference>
<protein>
    <recommendedName>
        <fullName evidence="6">Coproporphyrinogen III oxidase</fullName>
        <ecNumber evidence="6">1.3.3.15</ecNumber>
    </recommendedName>
</protein>
<comment type="catalytic activity">
    <reaction evidence="6">
        <text>coproporphyrinogen III + 3 O2 = coproporphyrin III + 3 H2O2</text>
        <dbReference type="Rhea" id="RHEA:43436"/>
        <dbReference type="ChEBI" id="CHEBI:15379"/>
        <dbReference type="ChEBI" id="CHEBI:16240"/>
        <dbReference type="ChEBI" id="CHEBI:57309"/>
        <dbReference type="ChEBI" id="CHEBI:131725"/>
        <dbReference type="EC" id="1.3.3.15"/>
    </reaction>
</comment>
<dbReference type="SUPFAM" id="SSF54373">
    <property type="entry name" value="FAD-linked reductases, C-terminal domain"/>
    <property type="match status" value="1"/>
</dbReference>
<sequence length="476" mass="51605">MRIAIVGGGIAGLSAAWELEKARAAGQDLDYVLFERSDRLGGCVRSEIVEECIVEGGPDSFLSEKPAGRALCREVGLGEALVGSNDAERKTYIVVKNRMVELPDGLMFMVPTKLIPTALTRLFSLKTKLRMAFELLHPPRPSDHDETVAELVRRHFGDEVVDRLSDPLLSGIYGGSSEQLSVRSVLPRMAEMEAKYGSLTRGMLAGRRKMKKAATGGAAEQRQLPLFTTLRDGMASLVWALEARIAPERIRAGVAIERVERHGHKWVLRLPEGPEYFDAVIVATPAGVATKLLQTVDGELSAELAAIPYASSVTATMAYRMADLKKLPEGFGFLVPASEGRAMAACTFVHRKFAGRAPEGIGLLRCFLGGSRAAEMVDASEGELLACFRRDLEEITGVTAEPMFTRVFRWKQTSAQYAVGHAERIARVRGRLGHLPGLLLVGNAYEGVGVPDCIRGGQHAAKELLERVGTGVLVGE</sequence>
<dbReference type="NCBIfam" id="TIGR00562">
    <property type="entry name" value="proto_IX_ox"/>
    <property type="match status" value="1"/>
</dbReference>
<keyword evidence="6" id="KW-0963">Cytoplasm</keyword>
<evidence type="ECO:0000256" key="1">
    <source>
        <dbReference type="ARBA" id="ARBA00001974"/>
    </source>
</evidence>
<comment type="pathway">
    <text evidence="6">Porphyrin-containing compound metabolism; protoheme biosynthesis.</text>
</comment>
<dbReference type="Proteomes" id="UP000236728">
    <property type="component" value="Unassembled WGS sequence"/>
</dbReference>
<evidence type="ECO:0000256" key="4">
    <source>
        <dbReference type="ARBA" id="ARBA00023002"/>
    </source>
</evidence>
<comment type="similarity">
    <text evidence="6">Belongs to the protoporphyrinogen/coproporphyrinogen oxidase family. Coproporphyrinogen III oxidase subfamily.</text>
</comment>
<keyword evidence="9" id="KW-1185">Reference proteome</keyword>
<dbReference type="Gene3D" id="3.90.660.20">
    <property type="entry name" value="Protoporphyrinogen oxidase, mitochondrial, domain 2"/>
    <property type="match status" value="1"/>
</dbReference>
<reference evidence="8 9" key="1">
    <citation type="submission" date="2016-10" db="EMBL/GenBank/DDBJ databases">
        <authorList>
            <person name="de Groot N.N."/>
        </authorList>
    </citation>
    <scope>NUCLEOTIDE SEQUENCE [LARGE SCALE GENOMIC DNA]</scope>
    <source>
        <strain evidence="8 9">DSM 22489</strain>
    </source>
</reference>
<evidence type="ECO:0000256" key="3">
    <source>
        <dbReference type="ARBA" id="ARBA00022827"/>
    </source>
</evidence>
<dbReference type="InterPro" id="IPR036188">
    <property type="entry name" value="FAD/NAD-bd_sf"/>
</dbReference>
<dbReference type="Gene3D" id="3.50.50.60">
    <property type="entry name" value="FAD/NAD(P)-binding domain"/>
    <property type="match status" value="1"/>
</dbReference>
<gene>
    <name evidence="8" type="ORF">SAMN05421819_0183</name>
</gene>
<dbReference type="RefSeq" id="WP_103931156.1">
    <property type="nucleotide sequence ID" value="NZ_FNVA01000001.1"/>
</dbReference>
<dbReference type="OrthoDB" id="9805195at2"/>
<comment type="subcellular location">
    <subcellularLocation>
        <location evidence="6">Cytoplasm</location>
    </subcellularLocation>
</comment>
<dbReference type="GO" id="GO:0006783">
    <property type="term" value="P:heme biosynthetic process"/>
    <property type="evidence" value="ECO:0007669"/>
    <property type="project" value="UniProtKB-UniRule"/>
</dbReference>
<evidence type="ECO:0000256" key="5">
    <source>
        <dbReference type="ARBA" id="ARBA00023133"/>
    </source>
</evidence>
<keyword evidence="4 6" id="KW-0560">Oxidoreductase</keyword>
<dbReference type="PANTHER" id="PTHR42923">
    <property type="entry name" value="PROTOPORPHYRINOGEN OXIDASE"/>
    <property type="match status" value="1"/>
</dbReference>
<accession>A0A1H5SFN0</accession>
<dbReference type="EC" id="1.3.3.15" evidence="6"/>
<dbReference type="GO" id="GO:0005737">
    <property type="term" value="C:cytoplasm"/>
    <property type="evidence" value="ECO:0007669"/>
    <property type="project" value="UniProtKB-SubCell"/>
</dbReference>
<dbReference type="SUPFAM" id="SSF51905">
    <property type="entry name" value="FAD/NAD(P)-binding domain"/>
    <property type="match status" value="1"/>
</dbReference>